<dbReference type="GO" id="GO:1902388">
    <property type="term" value="F:ceramide 1-phosphate transfer activity"/>
    <property type="evidence" value="ECO:0007669"/>
    <property type="project" value="TreeGrafter"/>
</dbReference>
<evidence type="ECO:0000256" key="1">
    <source>
        <dbReference type="ARBA" id="ARBA00007148"/>
    </source>
</evidence>
<evidence type="ECO:0000313" key="4">
    <source>
        <dbReference type="Proteomes" id="UP000276133"/>
    </source>
</evidence>
<gene>
    <name evidence="3" type="ORF">BpHYR1_003640</name>
</gene>
<dbReference type="Gene3D" id="1.10.3520.10">
    <property type="entry name" value="Glycolipid transfer protein"/>
    <property type="match status" value="1"/>
</dbReference>
<dbReference type="SUPFAM" id="SSF110004">
    <property type="entry name" value="Glycolipid transfer protein, GLTP"/>
    <property type="match status" value="1"/>
</dbReference>
<comment type="similarity">
    <text evidence="1">Belongs to the GLTP family.</text>
</comment>
<dbReference type="PANTHER" id="PTHR10219:SF43">
    <property type="entry name" value="GLYCOLIPID TRANSFER PROTEIN DOMAIN-CONTAINING PROTEIN"/>
    <property type="match status" value="1"/>
</dbReference>
<reference evidence="3 4" key="1">
    <citation type="journal article" date="2018" name="Sci. Rep.">
        <title>Genomic signatures of local adaptation to the degree of environmental predictability in rotifers.</title>
        <authorList>
            <person name="Franch-Gras L."/>
            <person name="Hahn C."/>
            <person name="Garcia-Roger E.M."/>
            <person name="Carmona M.J."/>
            <person name="Serra M."/>
            <person name="Gomez A."/>
        </authorList>
    </citation>
    <scope>NUCLEOTIDE SEQUENCE [LARGE SCALE GENOMIC DNA]</scope>
    <source>
        <strain evidence="3">HYR1</strain>
    </source>
</reference>
<evidence type="ECO:0000313" key="3">
    <source>
        <dbReference type="EMBL" id="RMZ99561.1"/>
    </source>
</evidence>
<comment type="caution">
    <text evidence="3">The sequence shown here is derived from an EMBL/GenBank/DDBJ whole genome shotgun (WGS) entry which is preliminary data.</text>
</comment>
<dbReference type="InterPro" id="IPR014830">
    <property type="entry name" value="Glycolipid_transfer_prot_dom"/>
</dbReference>
<keyword evidence="4" id="KW-1185">Reference proteome</keyword>
<organism evidence="3 4">
    <name type="scientific">Brachionus plicatilis</name>
    <name type="common">Marine rotifer</name>
    <name type="synonym">Brachionus muelleri</name>
    <dbReference type="NCBI Taxonomy" id="10195"/>
    <lineage>
        <taxon>Eukaryota</taxon>
        <taxon>Metazoa</taxon>
        <taxon>Spiralia</taxon>
        <taxon>Gnathifera</taxon>
        <taxon>Rotifera</taxon>
        <taxon>Eurotatoria</taxon>
        <taxon>Monogononta</taxon>
        <taxon>Pseudotrocha</taxon>
        <taxon>Ploima</taxon>
        <taxon>Brachionidae</taxon>
        <taxon>Brachionus</taxon>
    </lineage>
</organism>
<proteinExistence type="inferred from homology"/>
<dbReference type="AlphaFoldDB" id="A0A3M7PKB0"/>
<dbReference type="GO" id="GO:0005829">
    <property type="term" value="C:cytosol"/>
    <property type="evidence" value="ECO:0007669"/>
    <property type="project" value="TreeGrafter"/>
</dbReference>
<protein>
    <submittedName>
        <fullName evidence="3">Ceramide-1-phosphate transfer</fullName>
    </submittedName>
</protein>
<dbReference type="PANTHER" id="PTHR10219">
    <property type="entry name" value="GLYCOLIPID TRANSFER PROTEIN-RELATED"/>
    <property type="match status" value="1"/>
</dbReference>
<dbReference type="GO" id="GO:1902387">
    <property type="term" value="F:ceramide 1-phosphate binding"/>
    <property type="evidence" value="ECO:0007669"/>
    <property type="project" value="TreeGrafter"/>
</dbReference>
<sequence length="227" mass="26993">MSTHHHHHHHQHHQTEFDPERLFNLFKKCLIKSNPDADFDDISIPDYIQAYEEINKFLSLLGNIFYFVISDVNDKINIFKKYLEKEPDHYSTLNTFLKYEQEHNKLRQSSHDLKHHPSGARTLLRLHRALIFIYKFLDRLSNADSKQKSAQICIETYEQTLARYHSWLIRKAANLGMHGLPKRDALIGHMIRTDTEKKMFPEFISTVEKTYNITQSYYEKYGILDLA</sequence>
<dbReference type="InterPro" id="IPR036497">
    <property type="entry name" value="GLTP_sf"/>
</dbReference>
<name>A0A3M7PKB0_BRAPC</name>
<dbReference type="Pfam" id="PF08718">
    <property type="entry name" value="GLTP"/>
    <property type="match status" value="1"/>
</dbReference>
<feature type="domain" description="Glycolipid transfer protein" evidence="2">
    <location>
        <begin position="43"/>
        <end position="189"/>
    </location>
</feature>
<dbReference type="GO" id="GO:0032691">
    <property type="term" value="P:negative regulation of interleukin-1 beta production"/>
    <property type="evidence" value="ECO:0007669"/>
    <property type="project" value="UniProtKB-ARBA"/>
</dbReference>
<dbReference type="Proteomes" id="UP000276133">
    <property type="component" value="Unassembled WGS sequence"/>
</dbReference>
<dbReference type="OrthoDB" id="116883at2759"/>
<dbReference type="GO" id="GO:0016020">
    <property type="term" value="C:membrane"/>
    <property type="evidence" value="ECO:0007669"/>
    <property type="project" value="TreeGrafter"/>
</dbReference>
<accession>A0A3M7PKB0</accession>
<dbReference type="FunFam" id="1.10.3520.10:FF:000002">
    <property type="entry name" value="Ceramide-1-phosphate transfer protein"/>
    <property type="match status" value="1"/>
</dbReference>
<evidence type="ECO:0000259" key="2">
    <source>
        <dbReference type="Pfam" id="PF08718"/>
    </source>
</evidence>
<dbReference type="EMBL" id="REGN01010161">
    <property type="protein sequence ID" value="RMZ99561.1"/>
    <property type="molecule type" value="Genomic_DNA"/>
</dbReference>